<reference evidence="2 3" key="1">
    <citation type="submission" date="2018-10" db="EMBL/GenBank/DDBJ databases">
        <title>Genomic Encyclopedia of Archaeal and Bacterial Type Strains, Phase II (KMG-II): from individual species to whole genera.</title>
        <authorList>
            <person name="Goeker M."/>
        </authorList>
    </citation>
    <scope>NUCLEOTIDE SEQUENCE [LARGE SCALE GENOMIC DNA]</scope>
    <source>
        <strain evidence="2 3">DSM 235</strain>
    </source>
</reference>
<sequence>MNVVDSSGWLEYFADGPNAGFFAEPIEAVADLIVPVISLYEVFKRILQQRDEGAALQAVALMRQGRVVDLSEALALSAARLSVKHRLPMADSLMLATARRFEATLWTQDADFDGIPGVRFRAKTQGET</sequence>
<dbReference type="InterPro" id="IPR002716">
    <property type="entry name" value="PIN_dom"/>
</dbReference>
<dbReference type="RefSeq" id="WP_120798974.1">
    <property type="nucleotide sequence ID" value="NZ_RBXL01000001.1"/>
</dbReference>
<dbReference type="Gene3D" id="3.40.50.1010">
    <property type="entry name" value="5'-nuclease"/>
    <property type="match status" value="1"/>
</dbReference>
<dbReference type="CDD" id="cd18686">
    <property type="entry name" value="PIN_VapC-like"/>
    <property type="match status" value="1"/>
</dbReference>
<feature type="domain" description="PIN" evidence="1">
    <location>
        <begin position="3"/>
        <end position="115"/>
    </location>
</feature>
<proteinExistence type="predicted"/>
<accession>A0A495VE88</accession>
<dbReference type="SUPFAM" id="SSF88723">
    <property type="entry name" value="PIN domain-like"/>
    <property type="match status" value="1"/>
</dbReference>
<evidence type="ECO:0000313" key="3">
    <source>
        <dbReference type="Proteomes" id="UP000274556"/>
    </source>
</evidence>
<keyword evidence="3" id="KW-1185">Reference proteome</keyword>
<organism evidence="2 3">
    <name type="scientific">Thiocapsa rosea</name>
    <dbReference type="NCBI Taxonomy" id="69360"/>
    <lineage>
        <taxon>Bacteria</taxon>
        <taxon>Pseudomonadati</taxon>
        <taxon>Pseudomonadota</taxon>
        <taxon>Gammaproteobacteria</taxon>
        <taxon>Chromatiales</taxon>
        <taxon>Chromatiaceae</taxon>
        <taxon>Thiocapsa</taxon>
    </lineage>
</organism>
<comment type="caution">
    <text evidence="2">The sequence shown here is derived from an EMBL/GenBank/DDBJ whole genome shotgun (WGS) entry which is preliminary data.</text>
</comment>
<dbReference type="Pfam" id="PF01850">
    <property type="entry name" value="PIN"/>
    <property type="match status" value="1"/>
</dbReference>
<protein>
    <submittedName>
        <fullName evidence="2">Putative nucleic acid-binding protein</fullName>
    </submittedName>
</protein>
<dbReference type="AlphaFoldDB" id="A0A495VE88"/>
<dbReference type="Proteomes" id="UP000274556">
    <property type="component" value="Unassembled WGS sequence"/>
</dbReference>
<name>A0A495VE88_9GAMM</name>
<evidence type="ECO:0000313" key="2">
    <source>
        <dbReference type="EMBL" id="RKT46923.1"/>
    </source>
</evidence>
<evidence type="ECO:0000259" key="1">
    <source>
        <dbReference type="Pfam" id="PF01850"/>
    </source>
</evidence>
<dbReference type="OrthoDB" id="199285at2"/>
<gene>
    <name evidence="2" type="ORF">BDD21_4466</name>
</gene>
<dbReference type="EMBL" id="RBXL01000001">
    <property type="protein sequence ID" value="RKT46923.1"/>
    <property type="molecule type" value="Genomic_DNA"/>
</dbReference>
<dbReference type="InterPro" id="IPR029060">
    <property type="entry name" value="PIN-like_dom_sf"/>
</dbReference>